<protein>
    <submittedName>
        <fullName evidence="1">Uncharacterized protein</fullName>
    </submittedName>
</protein>
<accession>A0A2H0R606</accession>
<evidence type="ECO:0000313" key="2">
    <source>
        <dbReference type="Proteomes" id="UP000230232"/>
    </source>
</evidence>
<proteinExistence type="predicted"/>
<sequence length="87" mass="10094">MKFRLEWQRGRHARGIDQLDPELPMFFEAESKEEAIVLALEKIRKALALGEWCQGVLLFESGKKESVAEFDSGNTYKDFYQNLVSRP</sequence>
<dbReference type="Proteomes" id="UP000230232">
    <property type="component" value="Unassembled WGS sequence"/>
</dbReference>
<dbReference type="AlphaFoldDB" id="A0A2H0R606"/>
<name>A0A2H0R606_9BACT</name>
<organism evidence="1 2">
    <name type="scientific">Candidatus Yanofskybacteria bacterium CG10_big_fil_rev_8_21_14_0_10_46_23</name>
    <dbReference type="NCBI Taxonomy" id="1975098"/>
    <lineage>
        <taxon>Bacteria</taxon>
        <taxon>Candidatus Yanofskyibacteriota</taxon>
    </lineage>
</organism>
<gene>
    <name evidence="1" type="ORF">COV31_02455</name>
</gene>
<dbReference type="EMBL" id="PCXO01000010">
    <property type="protein sequence ID" value="PIR41245.1"/>
    <property type="molecule type" value="Genomic_DNA"/>
</dbReference>
<reference evidence="1 2" key="1">
    <citation type="submission" date="2017-09" db="EMBL/GenBank/DDBJ databases">
        <title>Depth-based differentiation of microbial function through sediment-hosted aquifers and enrichment of novel symbionts in the deep terrestrial subsurface.</title>
        <authorList>
            <person name="Probst A.J."/>
            <person name="Ladd B."/>
            <person name="Jarett J.K."/>
            <person name="Geller-Mcgrath D.E."/>
            <person name="Sieber C.M."/>
            <person name="Emerson J.B."/>
            <person name="Anantharaman K."/>
            <person name="Thomas B.C."/>
            <person name="Malmstrom R."/>
            <person name="Stieglmeier M."/>
            <person name="Klingl A."/>
            <person name="Woyke T."/>
            <person name="Ryan C.M."/>
            <person name="Banfield J.F."/>
        </authorList>
    </citation>
    <scope>NUCLEOTIDE SEQUENCE [LARGE SCALE GENOMIC DNA]</scope>
    <source>
        <strain evidence="1">CG10_big_fil_rev_8_21_14_0_10_46_23</strain>
    </source>
</reference>
<comment type="caution">
    <text evidence="1">The sequence shown here is derived from an EMBL/GenBank/DDBJ whole genome shotgun (WGS) entry which is preliminary data.</text>
</comment>
<evidence type="ECO:0000313" key="1">
    <source>
        <dbReference type="EMBL" id="PIR41245.1"/>
    </source>
</evidence>